<dbReference type="GO" id="GO:0003735">
    <property type="term" value="F:structural constituent of ribosome"/>
    <property type="evidence" value="ECO:0007669"/>
    <property type="project" value="InterPro"/>
</dbReference>
<dbReference type="PROSITE" id="PS01143">
    <property type="entry name" value="RIBOSOMAL_L31"/>
    <property type="match status" value="1"/>
</dbReference>
<proteinExistence type="inferred from homology"/>
<dbReference type="GO" id="GO:0005840">
    <property type="term" value="C:ribosome"/>
    <property type="evidence" value="ECO:0007669"/>
    <property type="project" value="UniProtKB-KW"/>
</dbReference>
<keyword evidence="3 5" id="KW-0689">Ribosomal protein</keyword>
<evidence type="ECO:0000256" key="5">
    <source>
        <dbReference type="HAMAP-Rule" id="MF_00502"/>
    </source>
</evidence>
<dbReference type="InterPro" id="IPR027493">
    <property type="entry name" value="Ribosomal_bL31_B"/>
</dbReference>
<dbReference type="EMBL" id="CCEJ010000013">
    <property type="protein sequence ID" value="CDR35104.1"/>
    <property type="molecule type" value="Genomic_DNA"/>
</dbReference>
<dbReference type="GO" id="GO:0006412">
    <property type="term" value="P:translation"/>
    <property type="evidence" value="ECO:0007669"/>
    <property type="project" value="UniProtKB-UniRule"/>
</dbReference>
<dbReference type="InterPro" id="IPR034704">
    <property type="entry name" value="Ribosomal_bL28/bL31-like_sf"/>
</dbReference>
<dbReference type="NCBIfam" id="TIGR00105">
    <property type="entry name" value="L31"/>
    <property type="match status" value="1"/>
</dbReference>
<feature type="compositionally biased region" description="Basic residues" evidence="6">
    <location>
        <begin position="102"/>
        <end position="116"/>
    </location>
</feature>
<dbReference type="Proteomes" id="UP000031552">
    <property type="component" value="Unassembled WGS sequence"/>
</dbReference>
<sequence length="116" mass="13122">MKKNTHPKYREVLFVDSATGHRFVCGSSLESTETEKFEGKEYPVCRVSISSASHPFFTGSRQLVDAEGRVDKFMKRYASKPAPQKKEEGEEEGEEKEESSKKKPTKPAKPAPKKKK</sequence>
<dbReference type="NCBIfam" id="NF002462">
    <property type="entry name" value="PRK01678.1"/>
    <property type="match status" value="1"/>
</dbReference>
<dbReference type="GO" id="GO:1990904">
    <property type="term" value="C:ribonucleoprotein complex"/>
    <property type="evidence" value="ECO:0007669"/>
    <property type="project" value="UniProtKB-KW"/>
</dbReference>
<dbReference type="PANTHER" id="PTHR33280">
    <property type="entry name" value="50S RIBOSOMAL PROTEIN L31, CHLOROPLASTIC"/>
    <property type="match status" value="1"/>
</dbReference>
<keyword evidence="4 5" id="KW-0687">Ribonucleoprotein</keyword>
<evidence type="ECO:0000313" key="8">
    <source>
        <dbReference type="Proteomes" id="UP000031552"/>
    </source>
</evidence>
<comment type="subunit">
    <text evidence="2 5">Part of the 50S ribosomal subunit.</text>
</comment>
<dbReference type="HAMAP" id="MF_00502">
    <property type="entry name" value="Ribosomal_bL31_2"/>
    <property type="match status" value="1"/>
</dbReference>
<dbReference type="SUPFAM" id="SSF143800">
    <property type="entry name" value="L28p-like"/>
    <property type="match status" value="1"/>
</dbReference>
<dbReference type="Gene3D" id="4.10.830.30">
    <property type="entry name" value="Ribosomal protein L31"/>
    <property type="match status" value="1"/>
</dbReference>
<evidence type="ECO:0000256" key="3">
    <source>
        <dbReference type="ARBA" id="ARBA00022980"/>
    </source>
</evidence>
<name>A0A090E3C8_9BACT</name>
<evidence type="ECO:0000256" key="4">
    <source>
        <dbReference type="ARBA" id="ARBA00023274"/>
    </source>
</evidence>
<dbReference type="RefSeq" id="WP_053332038.1">
    <property type="nucleotide sequence ID" value="NZ_CCEJ010000013.1"/>
</dbReference>
<comment type="similarity">
    <text evidence="1 5">Belongs to the bacterial ribosomal protein bL31 family. Type B subfamily.</text>
</comment>
<dbReference type="PRINTS" id="PR01249">
    <property type="entry name" value="RIBOSOMALL31"/>
</dbReference>
<dbReference type="InterPro" id="IPR002150">
    <property type="entry name" value="Ribosomal_bL31"/>
</dbReference>
<protein>
    <recommendedName>
        <fullName evidence="5">Large ribosomal subunit protein bL31B</fullName>
    </recommendedName>
</protein>
<dbReference type="AlphaFoldDB" id="A0A090E3C8"/>
<reference evidence="7" key="2">
    <citation type="submission" date="2014-09" db="EMBL/GenBank/DDBJ databases">
        <title>Criblamydia sequanensis harbors a mega-plasmid encoding arsenite resistance.</title>
        <authorList>
            <person name="Bertelli C."/>
            <person name="Goesmann A."/>
            <person name="Greub G."/>
        </authorList>
    </citation>
    <scope>NUCLEOTIDE SEQUENCE [LARGE SCALE GENOMIC DNA]</scope>
    <source>
        <strain evidence="7">CRIB-18</strain>
    </source>
</reference>
<evidence type="ECO:0000313" key="7">
    <source>
        <dbReference type="EMBL" id="CDR35104.1"/>
    </source>
</evidence>
<evidence type="ECO:0000256" key="1">
    <source>
        <dbReference type="ARBA" id="ARBA00008196"/>
    </source>
</evidence>
<accession>A0A090E3C8</accession>
<dbReference type="Pfam" id="PF01197">
    <property type="entry name" value="Ribosomal_L31"/>
    <property type="match status" value="1"/>
</dbReference>
<dbReference type="OrthoDB" id="9803251at2"/>
<organism evidence="7 8">
    <name type="scientific">Candidatus Criblamydia sequanensis CRIB-18</name>
    <dbReference type="NCBI Taxonomy" id="1437425"/>
    <lineage>
        <taxon>Bacteria</taxon>
        <taxon>Pseudomonadati</taxon>
        <taxon>Chlamydiota</taxon>
        <taxon>Chlamydiia</taxon>
        <taxon>Parachlamydiales</taxon>
        <taxon>Candidatus Criblamydiaceae</taxon>
        <taxon>Candidatus Criblamydia</taxon>
    </lineage>
</organism>
<evidence type="ECO:0000256" key="2">
    <source>
        <dbReference type="ARBA" id="ARBA00011838"/>
    </source>
</evidence>
<dbReference type="PANTHER" id="PTHR33280:SF1">
    <property type="entry name" value="LARGE RIBOSOMAL SUBUNIT PROTEIN BL31C"/>
    <property type="match status" value="1"/>
</dbReference>
<evidence type="ECO:0000256" key="6">
    <source>
        <dbReference type="SAM" id="MobiDB-lite"/>
    </source>
</evidence>
<dbReference type="STRING" id="1437425.CSEC_2298"/>
<feature type="region of interest" description="Disordered" evidence="6">
    <location>
        <begin position="75"/>
        <end position="116"/>
    </location>
</feature>
<gene>
    <name evidence="5 7" type="primary">rpmE2</name>
    <name evidence="7" type="ORF">CSEC_2298</name>
</gene>
<comment type="caution">
    <text evidence="7">The sequence shown here is derived from an EMBL/GenBank/DDBJ whole genome shotgun (WGS) entry which is preliminary data.</text>
</comment>
<dbReference type="InterPro" id="IPR042105">
    <property type="entry name" value="Ribosomal_bL31_sf"/>
</dbReference>
<reference evidence="7" key="1">
    <citation type="submission" date="2013-12" db="EMBL/GenBank/DDBJ databases">
        <authorList>
            <person name="Linke B."/>
        </authorList>
    </citation>
    <scope>NUCLEOTIDE SEQUENCE [LARGE SCALE GENOMIC DNA]</scope>
    <source>
        <strain evidence="7">CRIB-18</strain>
    </source>
</reference>
<dbReference type="eggNOG" id="COG0254">
    <property type="taxonomic scope" value="Bacteria"/>
</dbReference>
<keyword evidence="8" id="KW-1185">Reference proteome</keyword>